<sequence>MGLLSLGTPLHWNDAKNHADKVRKHGIQQFINIYHNLKDRKNDVLLWGDEVEYMMVAFDHENEKARLSLRVHEFLPGLQEEEIEAAKRSLTVPTAWRPEYGRYMLEGTPGSPYEGSVHDLLKVERNMKLRRQTARKHMRENEAPLTLTSFPKLGSGDFLEPPHPAKGDASRSLFLPDEIINPHARFPTLTANIRRRRGSKVAINIPIYHDKNTPKPFIDPSIPADRGLFPEDKEASAGAALPDHIYMDSMGFGMGCNCLQITFQASNILEARRLYDQLAPLSPIMLALTAAAPIFRGLLADIDCRWTVIAQSVDDRTPQERGKEPLKDSRFVINKSRYDSIDSYLSLDSSFKPEYNDLDLVYDKEIYQTLRDNNIDDLLAKHVSHLFIRDPLVIFEELLEQDDDVSSDHFENIQSTNWQTLRFKPPPPGSQIGWRVEFRSMEAQITDFEKCGIRYFCCPFDAGNPDIQS</sequence>
<proteinExistence type="predicted"/>
<evidence type="ECO:0000313" key="1">
    <source>
        <dbReference type="EMBL" id="KAJ9064110.1"/>
    </source>
</evidence>
<protein>
    <submittedName>
        <fullName evidence="1">Glutamate--cysteine ligase</fullName>
        <ecNumber evidence="1">6.3.2.2</ecNumber>
    </submittedName>
</protein>
<reference evidence="1" key="1">
    <citation type="submission" date="2022-04" db="EMBL/GenBank/DDBJ databases">
        <title>Genome of the entomopathogenic fungus Entomophthora muscae.</title>
        <authorList>
            <person name="Elya C."/>
            <person name="Lovett B.R."/>
            <person name="Lee E."/>
            <person name="Macias A.M."/>
            <person name="Hajek A.E."/>
            <person name="De Bivort B.L."/>
            <person name="Kasson M.T."/>
            <person name="De Fine Licht H.H."/>
            <person name="Stajich J.E."/>
        </authorList>
    </citation>
    <scope>NUCLEOTIDE SEQUENCE</scope>
    <source>
        <strain evidence="1">Berkeley</strain>
    </source>
</reference>
<comment type="caution">
    <text evidence="1">The sequence shown here is derived from an EMBL/GenBank/DDBJ whole genome shotgun (WGS) entry which is preliminary data.</text>
</comment>
<gene>
    <name evidence="1" type="primary">GSH1_3</name>
    <name evidence="1" type="ORF">DSO57_1033769</name>
</gene>
<keyword evidence="1" id="KW-0436">Ligase</keyword>
<keyword evidence="2" id="KW-1185">Reference proteome</keyword>
<dbReference type="Proteomes" id="UP001165960">
    <property type="component" value="Unassembled WGS sequence"/>
</dbReference>
<dbReference type="EMBL" id="QTSX02004531">
    <property type="protein sequence ID" value="KAJ9064110.1"/>
    <property type="molecule type" value="Genomic_DNA"/>
</dbReference>
<name>A0ACC2SP55_9FUNG</name>
<accession>A0ACC2SP55</accession>
<evidence type="ECO:0000313" key="2">
    <source>
        <dbReference type="Proteomes" id="UP001165960"/>
    </source>
</evidence>
<organism evidence="1 2">
    <name type="scientific">Entomophthora muscae</name>
    <dbReference type="NCBI Taxonomy" id="34485"/>
    <lineage>
        <taxon>Eukaryota</taxon>
        <taxon>Fungi</taxon>
        <taxon>Fungi incertae sedis</taxon>
        <taxon>Zoopagomycota</taxon>
        <taxon>Entomophthoromycotina</taxon>
        <taxon>Entomophthoromycetes</taxon>
        <taxon>Entomophthorales</taxon>
        <taxon>Entomophthoraceae</taxon>
        <taxon>Entomophthora</taxon>
    </lineage>
</organism>
<dbReference type="EC" id="6.3.2.2" evidence="1"/>